<dbReference type="EMBL" id="CP003940">
    <property type="protein sequence ID" value="AFZ47219.1"/>
    <property type="molecule type" value="Genomic_DNA"/>
</dbReference>
<name>K9YK40_CYASC</name>
<accession>K9YK40</accession>
<dbReference type="STRING" id="292563.Cyast_1254"/>
<dbReference type="HOGENOM" id="CLU_174612_2_0_3"/>
<dbReference type="KEGG" id="csn:Cyast_1254"/>
<dbReference type="Proteomes" id="UP000010483">
    <property type="component" value="Chromosome"/>
</dbReference>
<evidence type="ECO:0008006" key="3">
    <source>
        <dbReference type="Google" id="ProtNLM"/>
    </source>
</evidence>
<evidence type="ECO:0000313" key="2">
    <source>
        <dbReference type="Proteomes" id="UP000010483"/>
    </source>
</evidence>
<evidence type="ECO:0000313" key="1">
    <source>
        <dbReference type="EMBL" id="AFZ47219.1"/>
    </source>
</evidence>
<dbReference type="eggNOG" id="ENOG50333Y2">
    <property type="taxonomic scope" value="Bacteria"/>
</dbReference>
<reference evidence="2" key="1">
    <citation type="journal article" date="2013" name="Proc. Natl. Acad. Sci. U.S.A.">
        <title>Improving the coverage of the cyanobacterial phylum using diversity-driven genome sequencing.</title>
        <authorList>
            <person name="Shih P.M."/>
            <person name="Wu D."/>
            <person name="Latifi A."/>
            <person name="Axen S.D."/>
            <person name="Fewer D.P."/>
            <person name="Talla E."/>
            <person name="Calteau A."/>
            <person name="Cai F."/>
            <person name="Tandeau de Marsac N."/>
            <person name="Rippka R."/>
            <person name="Herdman M."/>
            <person name="Sivonen K."/>
            <person name="Coursin T."/>
            <person name="Laurent T."/>
            <person name="Goodwin L."/>
            <person name="Nolan M."/>
            <person name="Davenport K.W."/>
            <person name="Han C.S."/>
            <person name="Rubin E.M."/>
            <person name="Eisen J.A."/>
            <person name="Woyke T."/>
            <person name="Gugger M."/>
            <person name="Kerfeld C.A."/>
        </authorList>
    </citation>
    <scope>NUCLEOTIDE SEQUENCE [LARGE SCALE GENOMIC DNA]</scope>
    <source>
        <strain evidence="2">ATCC 29140 / PCC 7202</strain>
    </source>
</reference>
<gene>
    <name evidence="1" type="ordered locus">Cyast_1254</name>
</gene>
<organism evidence="1 2">
    <name type="scientific">Cyanobacterium stanieri (strain ATCC 29140 / PCC 7202)</name>
    <dbReference type="NCBI Taxonomy" id="292563"/>
    <lineage>
        <taxon>Bacteria</taxon>
        <taxon>Bacillati</taxon>
        <taxon>Cyanobacteriota</taxon>
        <taxon>Cyanophyceae</taxon>
        <taxon>Oscillatoriophycideae</taxon>
        <taxon>Chroococcales</taxon>
        <taxon>Geminocystaceae</taxon>
        <taxon>Cyanobacterium</taxon>
    </lineage>
</organism>
<dbReference type="BioCyc" id="CSTA292563:G1353-1261-MONOMER"/>
<sequence>MFMNFEQEEKQLVNKLVTYSIELNGELILVENVPARVNEETGEQFFAPDVVERLQDIILGDEKPIDVRQVPVYEFRTVA</sequence>
<dbReference type="AlphaFoldDB" id="K9YK40"/>
<proteinExistence type="predicted"/>
<keyword evidence="2" id="KW-1185">Reference proteome</keyword>
<protein>
    <recommendedName>
        <fullName evidence="3">YgiT-type zinc finger protein</fullName>
    </recommendedName>
</protein>